<keyword evidence="3 4" id="KW-0472">Membrane</keyword>
<dbReference type="PROSITE" id="PS50850">
    <property type="entry name" value="MFS"/>
    <property type="match status" value="1"/>
</dbReference>
<comment type="caution">
    <text evidence="6">The sequence shown here is derived from an EMBL/GenBank/DDBJ whole genome shotgun (WGS) entry which is preliminary data.</text>
</comment>
<proteinExistence type="predicted"/>
<organism evidence="6 7">
    <name type="scientific">Hoeflea olei</name>
    <dbReference type="NCBI Taxonomy" id="1480615"/>
    <lineage>
        <taxon>Bacteria</taxon>
        <taxon>Pseudomonadati</taxon>
        <taxon>Pseudomonadota</taxon>
        <taxon>Alphaproteobacteria</taxon>
        <taxon>Hyphomicrobiales</taxon>
        <taxon>Rhizobiaceae</taxon>
        <taxon>Hoeflea</taxon>
    </lineage>
</organism>
<feature type="transmembrane region" description="Helical" evidence="4">
    <location>
        <begin position="291"/>
        <end position="312"/>
    </location>
</feature>
<dbReference type="Proteomes" id="UP000094795">
    <property type="component" value="Unassembled WGS sequence"/>
</dbReference>
<feature type="transmembrane region" description="Helical" evidence="4">
    <location>
        <begin position="228"/>
        <end position="251"/>
    </location>
</feature>
<dbReference type="Pfam" id="PF07690">
    <property type="entry name" value="MFS_1"/>
    <property type="match status" value="1"/>
</dbReference>
<dbReference type="InterPro" id="IPR020846">
    <property type="entry name" value="MFS_dom"/>
</dbReference>
<accession>A0A1C1YU29</accession>
<keyword evidence="2 4" id="KW-1133">Transmembrane helix</keyword>
<evidence type="ECO:0000256" key="1">
    <source>
        <dbReference type="ARBA" id="ARBA00022692"/>
    </source>
</evidence>
<reference evidence="6 7" key="1">
    <citation type="submission" date="2015-12" db="EMBL/GenBank/DDBJ databases">
        <authorList>
            <person name="Shamseldin A."/>
            <person name="Moawad H."/>
            <person name="Abd El-Rahim W.M."/>
            <person name="Sadowsky M.J."/>
        </authorList>
    </citation>
    <scope>NUCLEOTIDE SEQUENCE [LARGE SCALE GENOMIC DNA]</scope>
    <source>
        <strain evidence="6 7">JC234</strain>
    </source>
</reference>
<dbReference type="STRING" id="1480615.AWJ14_07765"/>
<feature type="transmembrane region" description="Helical" evidence="4">
    <location>
        <begin position="383"/>
        <end position="405"/>
    </location>
</feature>
<evidence type="ECO:0000256" key="2">
    <source>
        <dbReference type="ARBA" id="ARBA00022989"/>
    </source>
</evidence>
<sequence>MTGSRGPAAASAWIPLVVTVTLVQAVLALMSRALPLFGMPLTASSGMPPEAVGQLSSATSLGSMLFFLWGPALLVRLPSIRQLQLGCAVSAAAMLFCAAGRWEGLLIAAFGIGLGYGPSTPAGSDLLMRVTPKHLRATVFSIKQAGVPLGGLAAGLLLPAVAAFFGGVDAALVTAAVLALVAAAALGFWKGTVDDARPAASAASPFRHLLLAPVRLIGLLVHAPRLRLITAAGFCLGVAQGVLMGFFPVFLSDHAGWSLTAAGAAFAVLQGLGVGGRVVMGWMSDRLGDPVRALSGICLASGLTMALLASIGPGSSPLWVIVLSSLAGLTVVSWNGVFLTGLAEAAPEGRVGEITAGGTFVLFSGYVVCPLLMQAVIAATGGYAIGLILAGLAPAIAGLALMIGAGRRQR</sequence>
<feature type="transmembrane region" description="Helical" evidence="4">
    <location>
        <begin position="51"/>
        <end position="75"/>
    </location>
</feature>
<gene>
    <name evidence="6" type="ORF">AWJ14_07765</name>
</gene>
<dbReference type="AlphaFoldDB" id="A0A1C1YU29"/>
<feature type="transmembrane region" description="Helical" evidence="4">
    <location>
        <begin position="12"/>
        <end position="31"/>
    </location>
</feature>
<feature type="transmembrane region" description="Helical" evidence="4">
    <location>
        <begin position="145"/>
        <end position="165"/>
    </location>
</feature>
<dbReference type="Gene3D" id="1.20.1250.20">
    <property type="entry name" value="MFS general substrate transporter like domains"/>
    <property type="match status" value="2"/>
</dbReference>
<feature type="domain" description="Major facilitator superfamily (MFS) profile" evidence="5">
    <location>
        <begin position="225"/>
        <end position="410"/>
    </location>
</feature>
<keyword evidence="1 4" id="KW-0812">Transmembrane</keyword>
<dbReference type="OrthoDB" id="7488909at2"/>
<feature type="transmembrane region" description="Helical" evidence="4">
    <location>
        <begin position="318"/>
        <end position="342"/>
    </location>
</feature>
<evidence type="ECO:0000256" key="3">
    <source>
        <dbReference type="ARBA" id="ARBA00023136"/>
    </source>
</evidence>
<dbReference type="InterPro" id="IPR052952">
    <property type="entry name" value="MFS-Transporter"/>
</dbReference>
<feature type="transmembrane region" description="Helical" evidence="4">
    <location>
        <begin position="354"/>
        <end position="377"/>
    </location>
</feature>
<protein>
    <recommendedName>
        <fullName evidence="5">Major facilitator superfamily (MFS) profile domain-containing protein</fullName>
    </recommendedName>
</protein>
<feature type="transmembrane region" description="Helical" evidence="4">
    <location>
        <begin position="257"/>
        <end position="279"/>
    </location>
</feature>
<evidence type="ECO:0000313" key="6">
    <source>
        <dbReference type="EMBL" id="OCW57041.1"/>
    </source>
</evidence>
<dbReference type="PANTHER" id="PTHR23527:SF1">
    <property type="entry name" value="BLL3282 PROTEIN"/>
    <property type="match status" value="1"/>
</dbReference>
<dbReference type="InterPro" id="IPR011701">
    <property type="entry name" value="MFS"/>
</dbReference>
<evidence type="ECO:0000256" key="4">
    <source>
        <dbReference type="SAM" id="Phobius"/>
    </source>
</evidence>
<dbReference type="EMBL" id="LQZT01000023">
    <property type="protein sequence ID" value="OCW57041.1"/>
    <property type="molecule type" value="Genomic_DNA"/>
</dbReference>
<name>A0A1C1YU29_9HYPH</name>
<dbReference type="PANTHER" id="PTHR23527">
    <property type="entry name" value="BLL3282 PROTEIN"/>
    <property type="match status" value="1"/>
</dbReference>
<dbReference type="GO" id="GO:0022857">
    <property type="term" value="F:transmembrane transporter activity"/>
    <property type="evidence" value="ECO:0007669"/>
    <property type="project" value="InterPro"/>
</dbReference>
<keyword evidence="7" id="KW-1185">Reference proteome</keyword>
<evidence type="ECO:0000313" key="7">
    <source>
        <dbReference type="Proteomes" id="UP000094795"/>
    </source>
</evidence>
<dbReference type="InterPro" id="IPR036259">
    <property type="entry name" value="MFS_trans_sf"/>
</dbReference>
<dbReference type="RefSeq" id="WP_066180289.1">
    <property type="nucleotide sequence ID" value="NZ_LQZT01000023.1"/>
</dbReference>
<dbReference type="SUPFAM" id="SSF103473">
    <property type="entry name" value="MFS general substrate transporter"/>
    <property type="match status" value="1"/>
</dbReference>
<feature type="transmembrane region" description="Helical" evidence="4">
    <location>
        <begin position="171"/>
        <end position="189"/>
    </location>
</feature>
<evidence type="ECO:0000259" key="5">
    <source>
        <dbReference type="PROSITE" id="PS50850"/>
    </source>
</evidence>